<evidence type="ECO:0000256" key="2">
    <source>
        <dbReference type="SAM" id="Phobius"/>
    </source>
</evidence>
<dbReference type="InterPro" id="IPR036779">
    <property type="entry name" value="LysM_dom_sf"/>
</dbReference>
<keyword evidence="5" id="KW-1185">Reference proteome</keyword>
<comment type="caution">
    <text evidence="4">The sequence shown here is derived from an EMBL/GenBank/DDBJ whole genome shotgun (WGS) entry which is preliminary data.</text>
</comment>
<evidence type="ECO:0000259" key="3">
    <source>
        <dbReference type="PROSITE" id="PS51782"/>
    </source>
</evidence>
<evidence type="ECO:0000256" key="1">
    <source>
        <dbReference type="SAM" id="MobiDB-lite"/>
    </source>
</evidence>
<dbReference type="EMBL" id="BJLR01000019">
    <property type="protein sequence ID" value="GEA88280.1"/>
    <property type="molecule type" value="Genomic_DNA"/>
</dbReference>
<dbReference type="CDD" id="cd00118">
    <property type="entry name" value="LysM"/>
    <property type="match status" value="1"/>
</dbReference>
<organism evidence="4 5">
    <name type="scientific">Cellulomonas cellasea</name>
    <dbReference type="NCBI Taxonomy" id="43670"/>
    <lineage>
        <taxon>Bacteria</taxon>
        <taxon>Bacillati</taxon>
        <taxon>Actinomycetota</taxon>
        <taxon>Actinomycetes</taxon>
        <taxon>Micrococcales</taxon>
        <taxon>Cellulomonadaceae</taxon>
        <taxon>Cellulomonas</taxon>
    </lineage>
</organism>
<feature type="compositionally biased region" description="Low complexity" evidence="1">
    <location>
        <begin position="55"/>
        <end position="87"/>
    </location>
</feature>
<name>A0A4Y3KZG7_9CELL</name>
<dbReference type="Proteomes" id="UP000317046">
    <property type="component" value="Unassembled WGS sequence"/>
</dbReference>
<evidence type="ECO:0000313" key="5">
    <source>
        <dbReference type="Proteomes" id="UP000317046"/>
    </source>
</evidence>
<evidence type="ECO:0000313" key="4">
    <source>
        <dbReference type="EMBL" id="GEA88280.1"/>
    </source>
</evidence>
<accession>A0A4Y3KZG7</accession>
<dbReference type="Gene3D" id="3.10.350.10">
    <property type="entry name" value="LysM domain"/>
    <property type="match status" value="1"/>
</dbReference>
<proteinExistence type="predicted"/>
<reference evidence="4" key="1">
    <citation type="submission" date="2019-06" db="EMBL/GenBank/DDBJ databases">
        <title>Whole genome shotgun sequence of Cellulomonas cellasea NBRC 3753.</title>
        <authorList>
            <person name="Hosoyama A."/>
            <person name="Uohara A."/>
            <person name="Ohji S."/>
            <person name="Ichikawa N."/>
        </authorList>
    </citation>
    <scope>NUCLEOTIDE SEQUENCE [LARGE SCALE GENOMIC DNA]</scope>
    <source>
        <strain evidence="4">NBRC 3753</strain>
    </source>
</reference>
<dbReference type="RefSeq" id="WP_246056467.1">
    <property type="nucleotide sequence ID" value="NZ_BJLR01000019.1"/>
</dbReference>
<feature type="transmembrane region" description="Helical" evidence="2">
    <location>
        <begin position="117"/>
        <end position="138"/>
    </location>
</feature>
<keyword evidence="2" id="KW-0472">Membrane</keyword>
<dbReference type="SMART" id="SM00257">
    <property type="entry name" value="LysM"/>
    <property type="match status" value="1"/>
</dbReference>
<gene>
    <name evidence="4" type="ORF">CCE01nite_22290</name>
</gene>
<dbReference type="PROSITE" id="PS51782">
    <property type="entry name" value="LYSM"/>
    <property type="match status" value="1"/>
</dbReference>
<feature type="domain" description="LysM" evidence="3">
    <location>
        <begin position="148"/>
        <end position="198"/>
    </location>
</feature>
<feature type="region of interest" description="Disordered" evidence="1">
    <location>
        <begin position="40"/>
        <end position="92"/>
    </location>
</feature>
<sequence>MSAMVISTARGSEGRSGSAAARAREAWFAGSDAHVVAVPTPRRARPALPGPRSTAASARVAAPGSRGAARPAAARAAAGAAPRPAVGTLRRPVPASHGATVVRAEERPLRLTRRGRLVVLLLAALVLVAGVQGGQALADGPSRALEVTTYTVGVGETLWEIAAESARPGEDVRDVVLELQSLNGLATAGLDAGQEIILPVQR</sequence>
<protein>
    <recommendedName>
        <fullName evidence="3">LysM domain-containing protein</fullName>
    </recommendedName>
</protein>
<dbReference type="AlphaFoldDB" id="A0A4Y3KZG7"/>
<keyword evidence="2" id="KW-1133">Transmembrane helix</keyword>
<dbReference type="InterPro" id="IPR018392">
    <property type="entry name" value="LysM"/>
</dbReference>
<dbReference type="Pfam" id="PF01476">
    <property type="entry name" value="LysM"/>
    <property type="match status" value="1"/>
</dbReference>
<keyword evidence="2" id="KW-0812">Transmembrane</keyword>